<dbReference type="PANTHER" id="PTHR43701">
    <property type="entry name" value="MEMBRANE TRANSPORTER PROTEIN MJ0441-RELATED"/>
    <property type="match status" value="1"/>
</dbReference>
<gene>
    <name evidence="6" type="ORF">GGR96_001198</name>
</gene>
<feature type="transmembrane region" description="Helical" evidence="5">
    <location>
        <begin position="6"/>
        <end position="28"/>
    </location>
</feature>
<keyword evidence="4 5" id="KW-0472">Membrane</keyword>
<dbReference type="InterPro" id="IPR002781">
    <property type="entry name" value="TM_pro_TauE-like"/>
</dbReference>
<evidence type="ECO:0000256" key="1">
    <source>
        <dbReference type="ARBA" id="ARBA00004141"/>
    </source>
</evidence>
<proteinExistence type="inferred from homology"/>
<name>A0ABX0WXW1_9PROT</name>
<dbReference type="EMBL" id="JAATJD010000001">
    <property type="protein sequence ID" value="NJB74126.1"/>
    <property type="molecule type" value="Genomic_DNA"/>
</dbReference>
<dbReference type="InterPro" id="IPR051598">
    <property type="entry name" value="TSUP/Inactive_protease-like"/>
</dbReference>
<evidence type="ECO:0000313" key="6">
    <source>
        <dbReference type="EMBL" id="NJB74126.1"/>
    </source>
</evidence>
<evidence type="ECO:0000256" key="2">
    <source>
        <dbReference type="ARBA" id="ARBA00022692"/>
    </source>
</evidence>
<reference evidence="6 7" key="1">
    <citation type="submission" date="2020-03" db="EMBL/GenBank/DDBJ databases">
        <title>Genomic Encyclopedia of Type Strains, Phase IV (KMG-IV): sequencing the most valuable type-strain genomes for metagenomic binning, comparative biology and taxonomic classification.</title>
        <authorList>
            <person name="Goeker M."/>
        </authorList>
    </citation>
    <scope>NUCLEOTIDE SEQUENCE [LARGE SCALE GENOMIC DNA]</scope>
    <source>
        <strain evidence="6 7">DSM 18888</strain>
    </source>
</reference>
<dbReference type="Proteomes" id="UP000556869">
    <property type="component" value="Unassembled WGS sequence"/>
</dbReference>
<sequence length="251" mass="25703">MDEFFWWIVLIGFIAQLIDGALGMAYGLTSTSLLITLGLPPAQASATVHAAEIATTAVSGTAHHFARNVDWRMVRQLALAGAIGGCAGAALLSSGIGDYLAPFVAVYLSALGVLVIAKALRKVQPPAAIRGLTPLGMIGGFLDAIGGGGWGPIVSSTLVYRGNEPHRMLGTSAAAEFFVTVTITVTFAGSFGLESFGMAALALVIGGVPAAPLAAVLVKIIPRKPLMIAVGVLIVGLGLLGIYRFVFALMA</sequence>
<comment type="subcellular location">
    <subcellularLocation>
        <location evidence="5">Cell membrane</location>
        <topology evidence="5">Multi-pass membrane protein</topology>
    </subcellularLocation>
    <subcellularLocation>
        <location evidence="1">Membrane</location>
        <topology evidence="1">Multi-pass membrane protein</topology>
    </subcellularLocation>
</comment>
<comment type="similarity">
    <text evidence="5">Belongs to the 4-toluene sulfonate uptake permease (TSUP) (TC 2.A.102) family.</text>
</comment>
<comment type="caution">
    <text evidence="6">The sequence shown here is derived from an EMBL/GenBank/DDBJ whole genome shotgun (WGS) entry which is preliminary data.</text>
</comment>
<keyword evidence="5" id="KW-1003">Cell membrane</keyword>
<evidence type="ECO:0000256" key="5">
    <source>
        <dbReference type="RuleBase" id="RU363041"/>
    </source>
</evidence>
<accession>A0ABX0WXW1</accession>
<dbReference type="Pfam" id="PF01925">
    <property type="entry name" value="TauE"/>
    <property type="match status" value="1"/>
</dbReference>
<keyword evidence="7" id="KW-1185">Reference proteome</keyword>
<evidence type="ECO:0000313" key="7">
    <source>
        <dbReference type="Proteomes" id="UP000556869"/>
    </source>
</evidence>
<feature type="transmembrane region" description="Helical" evidence="5">
    <location>
        <begin position="227"/>
        <end position="247"/>
    </location>
</feature>
<evidence type="ECO:0000256" key="4">
    <source>
        <dbReference type="ARBA" id="ARBA00023136"/>
    </source>
</evidence>
<organism evidence="6 7">
    <name type="scientific">Thalassospira tepidiphila</name>
    <dbReference type="NCBI Taxonomy" id="393657"/>
    <lineage>
        <taxon>Bacteria</taxon>
        <taxon>Pseudomonadati</taxon>
        <taxon>Pseudomonadota</taxon>
        <taxon>Alphaproteobacteria</taxon>
        <taxon>Rhodospirillales</taxon>
        <taxon>Thalassospiraceae</taxon>
        <taxon>Thalassospira</taxon>
    </lineage>
</organism>
<feature type="transmembrane region" description="Helical" evidence="5">
    <location>
        <begin position="200"/>
        <end position="221"/>
    </location>
</feature>
<keyword evidence="2 5" id="KW-0812">Transmembrane</keyword>
<feature type="transmembrane region" description="Helical" evidence="5">
    <location>
        <begin position="77"/>
        <end position="93"/>
    </location>
</feature>
<evidence type="ECO:0000256" key="3">
    <source>
        <dbReference type="ARBA" id="ARBA00022989"/>
    </source>
</evidence>
<dbReference type="PANTHER" id="PTHR43701:SF12">
    <property type="entry name" value="MEMBRANE TRANSPORTER PROTEIN YTNM-RELATED"/>
    <property type="match status" value="1"/>
</dbReference>
<feature type="transmembrane region" description="Helical" evidence="5">
    <location>
        <begin position="99"/>
        <end position="120"/>
    </location>
</feature>
<feature type="transmembrane region" description="Helical" evidence="5">
    <location>
        <begin position="173"/>
        <end position="193"/>
    </location>
</feature>
<protein>
    <recommendedName>
        <fullName evidence="5">Probable membrane transporter protein</fullName>
    </recommendedName>
</protein>
<dbReference type="RefSeq" id="WP_063088819.1">
    <property type="nucleotide sequence ID" value="NZ_BAAAEQ010000001.1"/>
</dbReference>
<keyword evidence="3 5" id="KW-1133">Transmembrane helix</keyword>